<dbReference type="SUPFAM" id="SSF53756">
    <property type="entry name" value="UDP-Glycosyltransferase/glycogen phosphorylase"/>
    <property type="match status" value="1"/>
</dbReference>
<dbReference type="InterPro" id="IPR001296">
    <property type="entry name" value="Glyco_trans_1"/>
</dbReference>
<dbReference type="PANTHER" id="PTHR45947:SF13">
    <property type="entry name" value="TRANSFERASE"/>
    <property type="match status" value="1"/>
</dbReference>
<organism evidence="2 3">
    <name type="scientific">Azospirillum argentinense</name>
    <dbReference type="NCBI Taxonomy" id="2970906"/>
    <lineage>
        <taxon>Bacteria</taxon>
        <taxon>Pseudomonadati</taxon>
        <taxon>Pseudomonadota</taxon>
        <taxon>Alphaproteobacteria</taxon>
        <taxon>Rhodospirillales</taxon>
        <taxon>Azospirillaceae</taxon>
        <taxon>Azospirillum</taxon>
    </lineage>
</organism>
<sequence>MRIAFYAPLKSPTHPVPSGDRRMARLLMAALQGAGHAVTLACTLRSWDDGRRPGRAERLAALGARCADRLTARWRDDPPDLWFTYHLYHKAPDWIGPAVCRRFDIPYVVAEASFAGKRATGPFAAGHRAAEAAIRQAAAVINLAGHDAEGVLPLLRSPDRLVRLRPFLDTRPFAAAAAERDRNRAALAERYGLNTDVPWLLAVGMMRGGDKERSYEILAKALSPSPAKRGRGGVGASALPPHHLLIAGDGPARPRIEALFGGGALAPTPTLPRSRRTEGPPAASAQTFGLRESWAGEGVLILGQQSSSDLTALYAAADLMVWPAVNEAYGMALLEAQAAGLPVVAGRTGGVPDVVRDGVTGLLPPVGDAEAFAAAVRALLDDHEKRRCFGEAARRIAAAEHDLTNAMEVLDGVVRRAARKGNP</sequence>
<dbReference type="InterPro" id="IPR050194">
    <property type="entry name" value="Glycosyltransferase_grp1"/>
</dbReference>
<dbReference type="PANTHER" id="PTHR45947">
    <property type="entry name" value="SULFOQUINOVOSYL TRANSFERASE SQD2"/>
    <property type="match status" value="1"/>
</dbReference>
<evidence type="ECO:0000259" key="1">
    <source>
        <dbReference type="Pfam" id="PF00534"/>
    </source>
</evidence>
<name>A0A4D8PA94_9PROT</name>
<protein>
    <submittedName>
        <fullName evidence="2">Glycosyltransferase</fullName>
    </submittedName>
</protein>
<dbReference type="Gene3D" id="3.40.50.2000">
    <property type="entry name" value="Glycogen Phosphorylase B"/>
    <property type="match status" value="2"/>
</dbReference>
<dbReference type="RefSeq" id="WP_137115400.1">
    <property type="nucleotide sequence ID" value="NZ_CP032321.1"/>
</dbReference>
<dbReference type="AlphaFoldDB" id="A0A4D8PA94"/>
<proteinExistence type="predicted"/>
<keyword evidence="2" id="KW-0808">Transferase</keyword>
<dbReference type="Proteomes" id="UP000298595">
    <property type="component" value="Chromosome"/>
</dbReference>
<dbReference type="KEGG" id="aare:D3093_10095"/>
<dbReference type="GO" id="GO:0016757">
    <property type="term" value="F:glycosyltransferase activity"/>
    <property type="evidence" value="ECO:0007669"/>
    <property type="project" value="InterPro"/>
</dbReference>
<accession>A0A4D8PA94</accession>
<evidence type="ECO:0000313" key="2">
    <source>
        <dbReference type="EMBL" id="QCN95576.1"/>
    </source>
</evidence>
<feature type="domain" description="Glycosyl transferase family 1" evidence="1">
    <location>
        <begin position="297"/>
        <end position="395"/>
    </location>
</feature>
<evidence type="ECO:0000313" key="3">
    <source>
        <dbReference type="Proteomes" id="UP000298595"/>
    </source>
</evidence>
<dbReference type="CDD" id="cd03801">
    <property type="entry name" value="GT4_PimA-like"/>
    <property type="match status" value="1"/>
</dbReference>
<gene>
    <name evidence="2" type="ORF">D3093_10095</name>
</gene>
<reference evidence="2 3" key="1">
    <citation type="submission" date="2018-09" db="EMBL/GenBank/DDBJ databases">
        <title>Whole genome based analysis of evolution and adaptive divergence in Indian and Brazilian strains of Azospirillum brasilense.</title>
        <authorList>
            <person name="Singh C."/>
            <person name="Tripathi A.K."/>
        </authorList>
    </citation>
    <scope>NUCLEOTIDE SEQUENCE [LARGE SCALE GENOMIC DNA]</scope>
    <source>
        <strain evidence="2 3">MTCC4035</strain>
    </source>
</reference>
<dbReference type="Pfam" id="PF00534">
    <property type="entry name" value="Glycos_transf_1"/>
    <property type="match status" value="1"/>
</dbReference>
<dbReference type="EMBL" id="CP032321">
    <property type="protein sequence ID" value="QCN95576.1"/>
    <property type="molecule type" value="Genomic_DNA"/>
</dbReference>